<keyword evidence="1" id="KW-0812">Transmembrane</keyword>
<evidence type="ECO:0000313" key="3">
    <source>
        <dbReference type="Proteomes" id="UP001309876"/>
    </source>
</evidence>
<evidence type="ECO:0000256" key="1">
    <source>
        <dbReference type="SAM" id="Phobius"/>
    </source>
</evidence>
<organism evidence="2 3">
    <name type="scientific">Lithohypha guttulata</name>
    <dbReference type="NCBI Taxonomy" id="1690604"/>
    <lineage>
        <taxon>Eukaryota</taxon>
        <taxon>Fungi</taxon>
        <taxon>Dikarya</taxon>
        <taxon>Ascomycota</taxon>
        <taxon>Pezizomycotina</taxon>
        <taxon>Eurotiomycetes</taxon>
        <taxon>Chaetothyriomycetidae</taxon>
        <taxon>Chaetothyriales</taxon>
        <taxon>Trichomeriaceae</taxon>
        <taxon>Lithohypha</taxon>
    </lineage>
</organism>
<dbReference type="Proteomes" id="UP001309876">
    <property type="component" value="Unassembled WGS sequence"/>
</dbReference>
<keyword evidence="1" id="KW-0472">Membrane</keyword>
<dbReference type="AlphaFoldDB" id="A0AAN7SZ44"/>
<feature type="transmembrane region" description="Helical" evidence="1">
    <location>
        <begin position="93"/>
        <end position="117"/>
    </location>
</feature>
<keyword evidence="1" id="KW-1133">Transmembrane helix</keyword>
<sequence>MEKHETQIGSSEVRPDSEHSQAAVVPTAAAWPTQPKPLVLSKWERNLWLAYDIFLVFMPVALIVKTGLVILAWKLDSGNSGSYFDQASQLSWYLVSFNSQLVTLFTIIFVTIISTCVKRYALWKAQKGAYLSELEQLQGSVSLPSTLKLIWSLRSFSTMSACLVCIWAFYYLGSQAAKEEYVASNSDAIKDRYAFVQRPDGPTIFDSGVNDFLNSSGASNVTYATYRDLNYRFANALLLKGDMTRRRDDPTAGTNDGPLIPDLDSVIAAHDPGSTLNKVVTHVTGWIDVSQQSKNQYLYTSHQGVSPLLASWTPKNKDDLSYYDQQILGSYELSTSYLSVACSDLEALPVDMFPNGTSYNSSVSLNVTSYRPDAPRDAAGHALREFEYWYRTSMLVNATVERFEGGGFQIIGGVSQNFALRGVCNVTTKNIDLKVSCVTTGCYPHAMRWHNNTNATAATSYSTPFDSLEFGNNFLSNLTLSTGPAFDWVMDAPLVYNYLSTSGTGLYNTSDPSAWIGTPPALSMTQVFNTYLTLSQSMIQQYMPQDIAAIMEKGSDAVNMKLTVDGAPFVRAYRIDWRWVPIDFISSAILLAAAIASWWLRTKTLAPDIFGYVSSLTRDNEHVPLPTEGSMLSGIDRARMLKNVKVKIGDLGAGPSTHEGNVGRIGLAPADASVSGLRQERLYV</sequence>
<dbReference type="EMBL" id="JAVRRJ010000005">
    <property type="protein sequence ID" value="KAK5084761.1"/>
    <property type="molecule type" value="Genomic_DNA"/>
</dbReference>
<evidence type="ECO:0000313" key="2">
    <source>
        <dbReference type="EMBL" id="KAK5084761.1"/>
    </source>
</evidence>
<accession>A0AAN7SZ44</accession>
<keyword evidence="3" id="KW-1185">Reference proteome</keyword>
<feature type="transmembrane region" description="Helical" evidence="1">
    <location>
        <begin position="48"/>
        <end position="73"/>
    </location>
</feature>
<feature type="transmembrane region" description="Helical" evidence="1">
    <location>
        <begin position="151"/>
        <end position="172"/>
    </location>
</feature>
<gene>
    <name evidence="2" type="ORF">LTR05_005839</name>
</gene>
<proteinExistence type="predicted"/>
<name>A0AAN7SZ44_9EURO</name>
<comment type="caution">
    <text evidence="2">The sequence shown here is derived from an EMBL/GenBank/DDBJ whole genome shotgun (WGS) entry which is preliminary data.</text>
</comment>
<protein>
    <submittedName>
        <fullName evidence="2">Uncharacterized protein</fullName>
    </submittedName>
</protein>
<reference evidence="2 3" key="1">
    <citation type="submission" date="2023-08" db="EMBL/GenBank/DDBJ databases">
        <title>Black Yeasts Isolated from many extreme environments.</title>
        <authorList>
            <person name="Coleine C."/>
            <person name="Stajich J.E."/>
            <person name="Selbmann L."/>
        </authorList>
    </citation>
    <scope>NUCLEOTIDE SEQUENCE [LARGE SCALE GENOMIC DNA]</scope>
    <source>
        <strain evidence="2 3">CCFEE 5910</strain>
    </source>
</reference>